<reference evidence="3 4" key="1">
    <citation type="submission" date="2018-11" db="EMBL/GenBank/DDBJ databases">
        <title>Genomic Encyclopedia of Type Strains, Phase IV (KMG-IV): sequencing the most valuable type-strain genomes for metagenomic binning, comparative biology and taxonomic classification.</title>
        <authorList>
            <person name="Goeker M."/>
        </authorList>
    </citation>
    <scope>NUCLEOTIDE SEQUENCE [LARGE SCALE GENOMIC DNA]</scope>
    <source>
        <strain evidence="3 4">DSM 100316</strain>
    </source>
</reference>
<protein>
    <submittedName>
        <fullName evidence="3">Peroxiredoxin</fullName>
    </submittedName>
</protein>
<dbReference type="OrthoDB" id="9799347at2"/>
<proteinExistence type="predicted"/>
<dbReference type="RefSeq" id="WP_123713453.1">
    <property type="nucleotide sequence ID" value="NZ_RKHR01000006.1"/>
</dbReference>
<dbReference type="PANTHER" id="PTHR42852">
    <property type="entry name" value="THIOL:DISULFIDE INTERCHANGE PROTEIN DSBE"/>
    <property type="match status" value="1"/>
</dbReference>
<keyword evidence="1" id="KW-0812">Transmembrane</keyword>
<dbReference type="Proteomes" id="UP000275394">
    <property type="component" value="Unassembled WGS sequence"/>
</dbReference>
<dbReference type="InterPro" id="IPR013766">
    <property type="entry name" value="Thioredoxin_domain"/>
</dbReference>
<accession>A0A3N2DHM0</accession>
<feature type="domain" description="Thioredoxin" evidence="2">
    <location>
        <begin position="35"/>
        <end position="172"/>
    </location>
</feature>
<dbReference type="PANTHER" id="PTHR42852:SF17">
    <property type="entry name" value="THIOREDOXIN-LIKE PROTEIN HI_1115"/>
    <property type="match status" value="1"/>
</dbReference>
<sequence>MLRRLKEAKVWRAVVQTVLLVSVVGFAVSLYQQRDMIAGPVPNIETVLVSGELFDLGDALADGPVLIYFWGSWCPICAIVSPAVSELSKEHNVLSVALSSGSDAEIAAYQEQHHYRFATLNDQQGLYGERWGVVVTPSFFIVNQRGEISYVSSGPTSRWGLQLRLWLASLER</sequence>
<dbReference type="AlphaFoldDB" id="A0A3N2DHM0"/>
<keyword evidence="4" id="KW-1185">Reference proteome</keyword>
<dbReference type="Gene3D" id="3.40.30.10">
    <property type="entry name" value="Glutaredoxin"/>
    <property type="match status" value="1"/>
</dbReference>
<comment type="caution">
    <text evidence="3">The sequence shown here is derived from an EMBL/GenBank/DDBJ whole genome shotgun (WGS) entry which is preliminary data.</text>
</comment>
<dbReference type="InterPro" id="IPR050553">
    <property type="entry name" value="Thioredoxin_ResA/DsbE_sf"/>
</dbReference>
<feature type="transmembrane region" description="Helical" evidence="1">
    <location>
        <begin position="12"/>
        <end position="31"/>
    </location>
</feature>
<dbReference type="InterPro" id="IPR036249">
    <property type="entry name" value="Thioredoxin-like_sf"/>
</dbReference>
<dbReference type="SUPFAM" id="SSF52833">
    <property type="entry name" value="Thioredoxin-like"/>
    <property type="match status" value="1"/>
</dbReference>
<evidence type="ECO:0000313" key="3">
    <source>
        <dbReference type="EMBL" id="ROR98884.1"/>
    </source>
</evidence>
<dbReference type="EMBL" id="RKHR01000006">
    <property type="protein sequence ID" value="ROR98884.1"/>
    <property type="molecule type" value="Genomic_DNA"/>
</dbReference>
<evidence type="ECO:0000256" key="1">
    <source>
        <dbReference type="SAM" id="Phobius"/>
    </source>
</evidence>
<name>A0A3N2DHM0_9GAMM</name>
<keyword evidence="1" id="KW-1133">Transmembrane helix</keyword>
<dbReference type="CDD" id="cd03011">
    <property type="entry name" value="TlpA_like_ScsD_MtbDsbE"/>
    <property type="match status" value="1"/>
</dbReference>
<dbReference type="Pfam" id="PF08534">
    <property type="entry name" value="Redoxin"/>
    <property type="match status" value="1"/>
</dbReference>
<gene>
    <name evidence="3" type="ORF">EDC56_3121</name>
</gene>
<organism evidence="3 4">
    <name type="scientific">Sinobacterium caligoides</name>
    <dbReference type="NCBI Taxonomy" id="933926"/>
    <lineage>
        <taxon>Bacteria</taxon>
        <taxon>Pseudomonadati</taxon>
        <taxon>Pseudomonadota</taxon>
        <taxon>Gammaproteobacteria</taxon>
        <taxon>Cellvibrionales</taxon>
        <taxon>Spongiibacteraceae</taxon>
        <taxon>Sinobacterium</taxon>
    </lineage>
</organism>
<dbReference type="GO" id="GO:0016491">
    <property type="term" value="F:oxidoreductase activity"/>
    <property type="evidence" value="ECO:0007669"/>
    <property type="project" value="InterPro"/>
</dbReference>
<keyword evidence="1" id="KW-0472">Membrane</keyword>
<dbReference type="PROSITE" id="PS51352">
    <property type="entry name" value="THIOREDOXIN_2"/>
    <property type="match status" value="1"/>
</dbReference>
<evidence type="ECO:0000259" key="2">
    <source>
        <dbReference type="PROSITE" id="PS51352"/>
    </source>
</evidence>
<dbReference type="InterPro" id="IPR013740">
    <property type="entry name" value="Redoxin"/>
</dbReference>
<evidence type="ECO:0000313" key="4">
    <source>
        <dbReference type="Proteomes" id="UP000275394"/>
    </source>
</evidence>